<keyword evidence="11" id="KW-1185">Reference proteome</keyword>
<dbReference type="InterPro" id="IPR029569">
    <property type="entry name" value="CALHM"/>
</dbReference>
<gene>
    <name evidence="10" type="ORF">HGM15179_008385</name>
</gene>
<feature type="transmembrane region" description="Helical" evidence="9">
    <location>
        <begin position="282"/>
        <end position="306"/>
    </location>
</feature>
<proteinExistence type="inferred from homology"/>
<dbReference type="Pfam" id="PF14798">
    <property type="entry name" value="Ca_hom_mod"/>
    <property type="match status" value="2"/>
</dbReference>
<comment type="subcellular location">
    <subcellularLocation>
        <location evidence="1">Membrane</location>
        <topology evidence="1">Multi-pass membrane protein</topology>
    </subcellularLocation>
</comment>
<dbReference type="GO" id="GO:1904669">
    <property type="term" value="P:ATP export"/>
    <property type="evidence" value="ECO:0007669"/>
    <property type="project" value="UniProtKB-ARBA"/>
</dbReference>
<evidence type="ECO:0008006" key="12">
    <source>
        <dbReference type="Google" id="ProtNLM"/>
    </source>
</evidence>
<dbReference type="GO" id="GO:0005261">
    <property type="term" value="F:monoatomic cation channel activity"/>
    <property type="evidence" value="ECO:0007669"/>
    <property type="project" value="TreeGrafter"/>
</dbReference>
<comment type="similarity">
    <text evidence="2">Belongs to the CALHM family.</text>
</comment>
<evidence type="ECO:0000256" key="8">
    <source>
        <dbReference type="ARBA" id="ARBA00023303"/>
    </source>
</evidence>
<sequence>MRHQIILGYSIVILLTAASEYIFSSAAFKCPCNSWNLVYGSLFLFAPAVTLFLLSLMVNPRTWHLLTSKCSAEKHREHRPRGTCAPYCQVWLPMTAKASVAPLTWMAVALLGANYYECAASGTSLMEYYYCKGNETDCRNQLLKVPCDEELSANFTSERLSLHAQSQFWAPQDKKDKELLERAQQKGHRGDLGLEHPSYEETLQELGLFSPEQRGLREDLLNSSQRCPCSNENFRYGLVFLFSPALVLLVIGYFLNSKTWKLFTGCWVNPRKIFPRGNVCRFFYVFGQITLNALVAPVMWLSVALLNGTFYECAMSGLKNPAYLNRVCHSKSEKCFEELHKIACDKSSLPFAESDELKRTLQAQSQILGWCVIVTTALLSLLTTCCASCQSKVSHLQLMFWRVYEGTEKEQLEQIFQLYATKLSERNLKCFFENKEPEPISLPAFQAWEDASQLYSFSSSKQHYSTIHRLVEEGQKGISEERETMLDLSDRREIP</sequence>
<organism evidence="10 11">
    <name type="scientific">Zosterops borbonicus</name>
    <dbReference type="NCBI Taxonomy" id="364589"/>
    <lineage>
        <taxon>Eukaryota</taxon>
        <taxon>Metazoa</taxon>
        <taxon>Chordata</taxon>
        <taxon>Craniata</taxon>
        <taxon>Vertebrata</taxon>
        <taxon>Euteleostomi</taxon>
        <taxon>Archelosauria</taxon>
        <taxon>Archosauria</taxon>
        <taxon>Dinosauria</taxon>
        <taxon>Saurischia</taxon>
        <taxon>Theropoda</taxon>
        <taxon>Coelurosauria</taxon>
        <taxon>Aves</taxon>
        <taxon>Neognathae</taxon>
        <taxon>Neoaves</taxon>
        <taxon>Telluraves</taxon>
        <taxon>Australaves</taxon>
        <taxon>Passeriformes</taxon>
        <taxon>Sylvioidea</taxon>
        <taxon>Zosteropidae</taxon>
        <taxon>Zosterops</taxon>
    </lineage>
</organism>
<feature type="transmembrane region" description="Helical" evidence="9">
    <location>
        <begin position="37"/>
        <end position="58"/>
    </location>
</feature>
<keyword evidence="6" id="KW-0406">Ion transport</keyword>
<evidence type="ECO:0000256" key="7">
    <source>
        <dbReference type="ARBA" id="ARBA00023136"/>
    </source>
</evidence>
<keyword evidence="7 9" id="KW-0472">Membrane</keyword>
<evidence type="ECO:0000256" key="4">
    <source>
        <dbReference type="ARBA" id="ARBA00022692"/>
    </source>
</evidence>
<dbReference type="AlphaFoldDB" id="A0A8K1GHR7"/>
<keyword evidence="5 9" id="KW-1133">Transmembrane helix</keyword>
<name>A0A8K1GHR7_9PASS</name>
<feature type="transmembrane region" description="Helical" evidence="9">
    <location>
        <begin position="367"/>
        <end position="384"/>
    </location>
</feature>
<evidence type="ECO:0000313" key="10">
    <source>
        <dbReference type="EMBL" id="TRZ18702.1"/>
    </source>
</evidence>
<keyword evidence="3" id="KW-0813">Transport</keyword>
<accession>A0A8K1GHR7</accession>
<reference evidence="10" key="1">
    <citation type="submission" date="2019-04" db="EMBL/GenBank/DDBJ databases">
        <title>Genome assembly of Zosterops borbonicus 15179.</title>
        <authorList>
            <person name="Leroy T."/>
            <person name="Anselmetti Y."/>
            <person name="Tilak M.-K."/>
            <person name="Nabholz B."/>
        </authorList>
    </citation>
    <scope>NUCLEOTIDE SEQUENCE</scope>
    <source>
        <strain evidence="10">HGM_15179</strain>
        <tissue evidence="10">Muscle</tissue>
    </source>
</reference>
<evidence type="ECO:0000256" key="9">
    <source>
        <dbReference type="SAM" id="Phobius"/>
    </source>
</evidence>
<evidence type="ECO:0000256" key="5">
    <source>
        <dbReference type="ARBA" id="ARBA00022989"/>
    </source>
</evidence>
<dbReference type="OrthoDB" id="5953668at2759"/>
<keyword evidence="4 9" id="KW-0812">Transmembrane</keyword>
<evidence type="ECO:0000256" key="1">
    <source>
        <dbReference type="ARBA" id="ARBA00004141"/>
    </source>
</evidence>
<dbReference type="EMBL" id="SWJQ01000212">
    <property type="protein sequence ID" value="TRZ18702.1"/>
    <property type="molecule type" value="Genomic_DNA"/>
</dbReference>
<dbReference type="PANTHER" id="PTHR32261:SF8">
    <property type="entry name" value="CALCIUM HOMEOSTASIS MODULATOR PROTEIN 5"/>
    <property type="match status" value="1"/>
</dbReference>
<evidence type="ECO:0000256" key="3">
    <source>
        <dbReference type="ARBA" id="ARBA00022448"/>
    </source>
</evidence>
<feature type="transmembrane region" description="Helical" evidence="9">
    <location>
        <begin position="236"/>
        <end position="255"/>
    </location>
</feature>
<dbReference type="PANTHER" id="PTHR32261">
    <property type="entry name" value="CALCIUM HOMEOSTASIS MODULATOR PROTEIN"/>
    <property type="match status" value="1"/>
</dbReference>
<dbReference type="Proteomes" id="UP000796761">
    <property type="component" value="Unassembled WGS sequence"/>
</dbReference>
<dbReference type="GO" id="GO:0005886">
    <property type="term" value="C:plasma membrane"/>
    <property type="evidence" value="ECO:0007669"/>
    <property type="project" value="TreeGrafter"/>
</dbReference>
<evidence type="ECO:0000256" key="2">
    <source>
        <dbReference type="ARBA" id="ARBA00008497"/>
    </source>
</evidence>
<comment type="caution">
    <text evidence="10">The sequence shown here is derived from an EMBL/GenBank/DDBJ whole genome shotgun (WGS) entry which is preliminary data.</text>
</comment>
<keyword evidence="8" id="KW-0407">Ion channel</keyword>
<protein>
    <recommendedName>
        <fullName evidence="12">CAHM5 protein</fullName>
    </recommendedName>
</protein>
<evidence type="ECO:0000313" key="11">
    <source>
        <dbReference type="Proteomes" id="UP000796761"/>
    </source>
</evidence>
<evidence type="ECO:0000256" key="6">
    <source>
        <dbReference type="ARBA" id="ARBA00023065"/>
    </source>
</evidence>